<feature type="transmembrane region" description="Helical" evidence="1">
    <location>
        <begin position="53"/>
        <end position="74"/>
    </location>
</feature>
<dbReference type="AlphaFoldDB" id="A0A4U5JHZ2"/>
<gene>
    <name evidence="2" type="ORF">DM868_09835</name>
</gene>
<comment type="caution">
    <text evidence="2">The sequence shown here is derived from an EMBL/GenBank/DDBJ whole genome shotgun (WGS) entry which is preliminary data.</text>
</comment>
<evidence type="ECO:0000313" key="3">
    <source>
        <dbReference type="Proteomes" id="UP000308037"/>
    </source>
</evidence>
<organism evidence="2 3">
    <name type="scientific">Natronomonas salsuginis</name>
    <dbReference type="NCBI Taxonomy" id="2217661"/>
    <lineage>
        <taxon>Archaea</taxon>
        <taxon>Methanobacteriati</taxon>
        <taxon>Methanobacteriota</taxon>
        <taxon>Stenosarchaea group</taxon>
        <taxon>Halobacteria</taxon>
        <taxon>Halobacteriales</taxon>
        <taxon>Natronomonadaceae</taxon>
        <taxon>Natronomonas</taxon>
    </lineage>
</organism>
<sequence>MPESNEGVQGAGEQSVVQLILQKNRTVSVDFEVALNALLATGVFTTASPNSPIYAVLLIFAGLLLFLTLVRRMGVTGRFAREGYIISKTQKSIEFFSLVCVFHIVHHIVTSSALLLGLQFETLIPTSLIAITLIFVFIFLQQILFRDYFLFFGAYFFAHAAHFKRQEQEDKQADLLTEQIREPMADAFALVAYKALKGNIPESDSSEIEDLKEFVRNLDDIVEKEETDGSLFGVMMVSIGFLAVLVAIPILLVTSFLSSIIEFGLLIIAVAGLNHAIGFLYLGYGIPSKKTLSGLEWQIGRTVVYAMAIILMYS</sequence>
<accession>A0A4U5JHZ2</accession>
<feature type="transmembrane region" description="Helical" evidence="1">
    <location>
        <begin position="231"/>
        <end position="257"/>
    </location>
</feature>
<feature type="transmembrane region" description="Helical" evidence="1">
    <location>
        <begin position="263"/>
        <end position="283"/>
    </location>
</feature>
<protein>
    <submittedName>
        <fullName evidence="2">Uncharacterized protein</fullName>
    </submittedName>
</protein>
<evidence type="ECO:0000313" key="2">
    <source>
        <dbReference type="EMBL" id="TKR25699.1"/>
    </source>
</evidence>
<name>A0A4U5JHZ2_9EURY</name>
<feature type="transmembrane region" description="Helical" evidence="1">
    <location>
        <begin position="95"/>
        <end position="116"/>
    </location>
</feature>
<dbReference type="RefSeq" id="WP_137276706.1">
    <property type="nucleotide sequence ID" value="NZ_QKNX01000003.1"/>
</dbReference>
<dbReference type="Proteomes" id="UP000308037">
    <property type="component" value="Unassembled WGS sequence"/>
</dbReference>
<keyword evidence="1" id="KW-0472">Membrane</keyword>
<proteinExistence type="predicted"/>
<dbReference type="EMBL" id="QKNX01000003">
    <property type="protein sequence ID" value="TKR25699.1"/>
    <property type="molecule type" value="Genomic_DNA"/>
</dbReference>
<evidence type="ECO:0000256" key="1">
    <source>
        <dbReference type="SAM" id="Phobius"/>
    </source>
</evidence>
<keyword evidence="3" id="KW-1185">Reference proteome</keyword>
<reference evidence="2 3" key="1">
    <citation type="submission" date="2019-04" db="EMBL/GenBank/DDBJ databases">
        <title>Natronomonas sp. F20-122 a newhaloarchaeon isolated from a saline saltern of Isla Bacuta, Huelva, Spain.</title>
        <authorList>
            <person name="Duran-Viseras A."/>
            <person name="Sanchez-Porro C."/>
            <person name="Ventosa A."/>
        </authorList>
    </citation>
    <scope>NUCLEOTIDE SEQUENCE [LARGE SCALE GENOMIC DNA]</scope>
    <source>
        <strain evidence="2 3">F20-122</strain>
    </source>
</reference>
<feature type="transmembrane region" description="Helical" evidence="1">
    <location>
        <begin position="122"/>
        <end position="140"/>
    </location>
</feature>
<keyword evidence="1" id="KW-1133">Transmembrane helix</keyword>
<keyword evidence="1" id="KW-0812">Transmembrane</keyword>